<dbReference type="RefSeq" id="YP_656239.1">
    <property type="nucleotide sequence ID" value="NC_008208.1"/>
</dbReference>
<reference evidence="1 2" key="1">
    <citation type="submission" date="2006-05" db="EMBL/GenBank/DDBJ databases">
        <title>Comlete genome of Aeromonas salmonicida bacteriophage 25.</title>
        <authorList>
            <person name="Petrov V.M."/>
            <person name="Nolan J.M."/>
            <person name="Bertrand C."/>
            <person name="Krisch H.M."/>
            <person name="Karam J.D."/>
        </authorList>
    </citation>
    <scope>NUCLEOTIDE SEQUENCE [LARGE SCALE GENOMIC DNA]</scope>
</reference>
<evidence type="ECO:0000313" key="2">
    <source>
        <dbReference type="Proteomes" id="UP000006653"/>
    </source>
</evidence>
<sequence length="30" mass="3261">MSTVAVLFVVTIIIVPISGKIKRESSQNTE</sequence>
<dbReference type="KEGG" id="vg:4156458"/>
<protein>
    <submittedName>
        <fullName evidence="1">Uncharacterized protein</fullName>
    </submittedName>
</protein>
<accession>Q19D12</accession>
<dbReference type="GeneID" id="4156458"/>
<proteinExistence type="predicted"/>
<evidence type="ECO:0000313" key="1">
    <source>
        <dbReference type="EMBL" id="ABF72567.1"/>
    </source>
</evidence>
<dbReference type="EMBL" id="DQ529280">
    <property type="protein sequence ID" value="ABF72567.1"/>
    <property type="molecule type" value="Genomic_DNA"/>
</dbReference>
<keyword evidence="2" id="KW-1185">Reference proteome</keyword>
<name>Q19D12_9CAUD</name>
<dbReference type="Proteomes" id="UP000006653">
    <property type="component" value="Segment"/>
</dbReference>
<gene>
    <name evidence="1" type="ORF">PHG25p008nc</name>
</gene>
<organism evidence="1 2">
    <name type="scientific">Aeromonas phage 25</name>
    <dbReference type="NCBI Taxonomy" id="2911441"/>
    <lineage>
        <taxon>Viruses</taxon>
        <taxon>Duplodnaviria</taxon>
        <taxon>Heunggongvirae</taxon>
        <taxon>Uroviricota</taxon>
        <taxon>Caudoviricetes</taxon>
        <taxon>Pantevenvirales</taxon>
        <taxon>Straboviridae</taxon>
        <taxon>Tulanevirus</taxon>
        <taxon>Tulanevirus bteighttwo</taxon>
    </lineage>
</organism>